<dbReference type="RefSeq" id="WP_092481034.1">
    <property type="nucleotide sequence ID" value="NZ_FOXW01000008.1"/>
</dbReference>
<keyword evidence="12" id="KW-1185">Reference proteome</keyword>
<feature type="transmembrane region" description="Helical" evidence="8">
    <location>
        <begin position="261"/>
        <end position="288"/>
    </location>
</feature>
<keyword evidence="4" id="KW-0547">Nucleotide-binding</keyword>
<feature type="transmembrane region" description="Helical" evidence="8">
    <location>
        <begin position="20"/>
        <end position="44"/>
    </location>
</feature>
<feature type="transmembrane region" description="Helical" evidence="8">
    <location>
        <begin position="134"/>
        <end position="157"/>
    </location>
</feature>
<dbReference type="FunFam" id="3.40.50.300:FF:000287">
    <property type="entry name" value="Multidrug ABC transporter ATP-binding protein"/>
    <property type="match status" value="1"/>
</dbReference>
<name>A0A1I5YHH8_9LACT</name>
<dbReference type="PROSITE" id="PS50929">
    <property type="entry name" value="ABC_TM1F"/>
    <property type="match status" value="1"/>
</dbReference>
<dbReference type="Pfam" id="PF00664">
    <property type="entry name" value="ABC_membrane"/>
    <property type="match status" value="1"/>
</dbReference>
<evidence type="ECO:0000256" key="1">
    <source>
        <dbReference type="ARBA" id="ARBA00004651"/>
    </source>
</evidence>
<keyword evidence="3 8" id="KW-0812">Transmembrane</keyword>
<gene>
    <name evidence="11" type="ORF">SAMN04488506_2014</name>
</gene>
<dbReference type="CDD" id="cd03254">
    <property type="entry name" value="ABCC_Glucan_exporter_like"/>
    <property type="match status" value="1"/>
</dbReference>
<reference evidence="11 12" key="1">
    <citation type="submission" date="2016-10" db="EMBL/GenBank/DDBJ databases">
        <authorList>
            <person name="de Groot N.N."/>
        </authorList>
    </citation>
    <scope>NUCLEOTIDE SEQUENCE [LARGE SCALE GENOMIC DNA]</scope>
    <source>
        <strain evidence="11 12">DSM 20581</strain>
    </source>
</reference>
<keyword evidence="2" id="KW-0813">Transport</keyword>
<dbReference type="InterPro" id="IPR036640">
    <property type="entry name" value="ABC1_TM_sf"/>
</dbReference>
<dbReference type="InterPro" id="IPR003439">
    <property type="entry name" value="ABC_transporter-like_ATP-bd"/>
</dbReference>
<dbReference type="SUPFAM" id="SSF52540">
    <property type="entry name" value="P-loop containing nucleoside triphosphate hydrolases"/>
    <property type="match status" value="1"/>
</dbReference>
<evidence type="ECO:0000256" key="6">
    <source>
        <dbReference type="ARBA" id="ARBA00022989"/>
    </source>
</evidence>
<feature type="transmembrane region" description="Helical" evidence="8">
    <location>
        <begin position="163"/>
        <end position="182"/>
    </location>
</feature>
<dbReference type="SUPFAM" id="SSF90123">
    <property type="entry name" value="ABC transporter transmembrane region"/>
    <property type="match status" value="1"/>
</dbReference>
<dbReference type="AlphaFoldDB" id="A0A1I5YHH8"/>
<evidence type="ECO:0000256" key="5">
    <source>
        <dbReference type="ARBA" id="ARBA00022840"/>
    </source>
</evidence>
<evidence type="ECO:0000256" key="7">
    <source>
        <dbReference type="ARBA" id="ARBA00023136"/>
    </source>
</evidence>
<evidence type="ECO:0000313" key="11">
    <source>
        <dbReference type="EMBL" id="SFQ43635.1"/>
    </source>
</evidence>
<comment type="subcellular location">
    <subcellularLocation>
        <location evidence="1">Cell membrane</location>
        <topology evidence="1">Multi-pass membrane protein</topology>
    </subcellularLocation>
</comment>
<dbReference type="STRING" id="82801.SAMN04488506_2014"/>
<protein>
    <submittedName>
        <fullName evidence="11">ATP-binding cassette, subfamily B</fullName>
    </submittedName>
</protein>
<accession>A0A1I5YHH8</accession>
<dbReference type="InterPro" id="IPR039421">
    <property type="entry name" value="Type_1_exporter"/>
</dbReference>
<dbReference type="SMART" id="SM00382">
    <property type="entry name" value="AAA"/>
    <property type="match status" value="1"/>
</dbReference>
<dbReference type="GO" id="GO:0016887">
    <property type="term" value="F:ATP hydrolysis activity"/>
    <property type="evidence" value="ECO:0007669"/>
    <property type="project" value="InterPro"/>
</dbReference>
<evidence type="ECO:0000313" key="12">
    <source>
        <dbReference type="Proteomes" id="UP000199136"/>
    </source>
</evidence>
<dbReference type="OrthoDB" id="9770415at2"/>
<evidence type="ECO:0000259" key="10">
    <source>
        <dbReference type="PROSITE" id="PS50929"/>
    </source>
</evidence>
<dbReference type="GO" id="GO:0005524">
    <property type="term" value="F:ATP binding"/>
    <property type="evidence" value="ECO:0007669"/>
    <property type="project" value="UniProtKB-KW"/>
</dbReference>
<feature type="domain" description="ABC transporter" evidence="9">
    <location>
        <begin position="341"/>
        <end position="575"/>
    </location>
</feature>
<dbReference type="CDD" id="cd18544">
    <property type="entry name" value="ABC_6TM_TmrA_like"/>
    <property type="match status" value="1"/>
</dbReference>
<evidence type="ECO:0000259" key="9">
    <source>
        <dbReference type="PROSITE" id="PS50893"/>
    </source>
</evidence>
<evidence type="ECO:0000256" key="2">
    <source>
        <dbReference type="ARBA" id="ARBA00022448"/>
    </source>
</evidence>
<dbReference type="InterPro" id="IPR027417">
    <property type="entry name" value="P-loop_NTPase"/>
</dbReference>
<dbReference type="PANTHER" id="PTHR43394:SF1">
    <property type="entry name" value="ATP-BINDING CASSETTE SUB-FAMILY B MEMBER 10, MITOCHONDRIAL"/>
    <property type="match status" value="1"/>
</dbReference>
<feature type="domain" description="ABC transmembrane type-1" evidence="10">
    <location>
        <begin position="20"/>
        <end position="310"/>
    </location>
</feature>
<dbReference type="InterPro" id="IPR017871">
    <property type="entry name" value="ABC_transporter-like_CS"/>
</dbReference>
<dbReference type="EMBL" id="FOXW01000008">
    <property type="protein sequence ID" value="SFQ43635.1"/>
    <property type="molecule type" value="Genomic_DNA"/>
</dbReference>
<dbReference type="GO" id="GO:0015421">
    <property type="term" value="F:ABC-type oligopeptide transporter activity"/>
    <property type="evidence" value="ECO:0007669"/>
    <property type="project" value="TreeGrafter"/>
</dbReference>
<dbReference type="Pfam" id="PF00005">
    <property type="entry name" value="ABC_tran"/>
    <property type="match status" value="1"/>
</dbReference>
<evidence type="ECO:0000256" key="4">
    <source>
        <dbReference type="ARBA" id="ARBA00022741"/>
    </source>
</evidence>
<dbReference type="GO" id="GO:0005886">
    <property type="term" value="C:plasma membrane"/>
    <property type="evidence" value="ECO:0007669"/>
    <property type="project" value="UniProtKB-SubCell"/>
</dbReference>
<evidence type="ECO:0000256" key="3">
    <source>
        <dbReference type="ARBA" id="ARBA00022692"/>
    </source>
</evidence>
<evidence type="ECO:0000256" key="8">
    <source>
        <dbReference type="SAM" id="Phobius"/>
    </source>
</evidence>
<dbReference type="Proteomes" id="UP000199136">
    <property type="component" value="Unassembled WGS sequence"/>
</dbReference>
<organism evidence="11 12">
    <name type="scientific">Desemzia incerta</name>
    <dbReference type="NCBI Taxonomy" id="82801"/>
    <lineage>
        <taxon>Bacteria</taxon>
        <taxon>Bacillati</taxon>
        <taxon>Bacillota</taxon>
        <taxon>Bacilli</taxon>
        <taxon>Lactobacillales</taxon>
        <taxon>Carnobacteriaceae</taxon>
        <taxon>Desemzia</taxon>
    </lineage>
</organism>
<dbReference type="PROSITE" id="PS50893">
    <property type="entry name" value="ABC_TRANSPORTER_2"/>
    <property type="match status" value="1"/>
</dbReference>
<dbReference type="InterPro" id="IPR003593">
    <property type="entry name" value="AAA+_ATPase"/>
</dbReference>
<feature type="transmembrane region" description="Helical" evidence="8">
    <location>
        <begin position="64"/>
        <end position="88"/>
    </location>
</feature>
<dbReference type="PANTHER" id="PTHR43394">
    <property type="entry name" value="ATP-DEPENDENT PERMEASE MDL1, MITOCHONDRIAL"/>
    <property type="match status" value="1"/>
</dbReference>
<dbReference type="PROSITE" id="PS00211">
    <property type="entry name" value="ABC_TRANSPORTER_1"/>
    <property type="match status" value="1"/>
</dbReference>
<dbReference type="Gene3D" id="1.20.1560.10">
    <property type="entry name" value="ABC transporter type 1, transmembrane domain"/>
    <property type="match status" value="1"/>
</dbReference>
<sequence>MKNTAKELVRYSFQKKVHFFFGILLMVAAVASDLAGPLIIRQIIDGVIAPSNQSVLAVDSLLRYLSIFFGLAVITAISRYFSFLLLTIGANEVVKNMRNDLFSHVQKLPIRYFDNLPAGKVVSRITNDTEQLRIFYVVVVGQVLTNLIYLVGIYIALIQINVSFGLTTMLLIPFFILWAMVYQKFAVPFTTKIRSLVSEINGTLNESIQGMSIIQAYQQEEKMEKEFSDVNDEWYSYSLKFTMLDSLGSFSFVEVVKNITLLLLVLYFGNGYLTGALGITVGVLYVYVDYTTRLFNPIQGIVTQYAYLQTAMASAKRVFEMKLVKTEEEQTEELTFKEGEVSFEHVYFAYKEKEYVLKDIHFTAKKGETVALVGHTGSGKSSIMNLLFRFYDPTKGTIRIDGTPTTAVSRKSLRKHMGIVLQDPYLFKGTIESNISLGETTISREAVIKAIEEVGGETLLHNMPKGIDEPVVDKGSTLSSGQRQLISFARALAFDPEILILDEATSSIDTETEEMIQHAMDVVKKGRTTFIIAHRLSTIQHADQILVLNQGEIVERGNHQQLIQKNGIYAEMYRSQKEKSQ</sequence>
<dbReference type="Gene3D" id="3.40.50.300">
    <property type="entry name" value="P-loop containing nucleotide triphosphate hydrolases"/>
    <property type="match status" value="1"/>
</dbReference>
<keyword evidence="7 8" id="KW-0472">Membrane</keyword>
<keyword evidence="6 8" id="KW-1133">Transmembrane helix</keyword>
<keyword evidence="5 11" id="KW-0067">ATP-binding</keyword>
<dbReference type="InterPro" id="IPR011527">
    <property type="entry name" value="ABC1_TM_dom"/>
</dbReference>
<proteinExistence type="predicted"/>